<protein>
    <submittedName>
        <fullName evidence="2">Uncharacterized protein</fullName>
    </submittedName>
</protein>
<feature type="region of interest" description="Disordered" evidence="1">
    <location>
        <begin position="44"/>
        <end position="64"/>
    </location>
</feature>
<dbReference type="GeneID" id="119733456"/>
<organism evidence="2 3">
    <name type="scientific">Patiria miniata</name>
    <name type="common">Bat star</name>
    <name type="synonym">Asterina miniata</name>
    <dbReference type="NCBI Taxonomy" id="46514"/>
    <lineage>
        <taxon>Eukaryota</taxon>
        <taxon>Metazoa</taxon>
        <taxon>Echinodermata</taxon>
        <taxon>Eleutherozoa</taxon>
        <taxon>Asterozoa</taxon>
        <taxon>Asteroidea</taxon>
        <taxon>Valvatacea</taxon>
        <taxon>Valvatida</taxon>
        <taxon>Asterinidae</taxon>
        <taxon>Patiria</taxon>
    </lineage>
</organism>
<feature type="region of interest" description="Disordered" evidence="1">
    <location>
        <begin position="181"/>
        <end position="214"/>
    </location>
</feature>
<dbReference type="AlphaFoldDB" id="A0A914AG45"/>
<dbReference type="EnsemblMetazoa" id="XM_038207017.1">
    <property type="protein sequence ID" value="XP_038062945.1"/>
    <property type="gene ID" value="LOC119733456"/>
</dbReference>
<evidence type="ECO:0000256" key="1">
    <source>
        <dbReference type="SAM" id="MobiDB-lite"/>
    </source>
</evidence>
<proteinExistence type="predicted"/>
<evidence type="ECO:0000313" key="2">
    <source>
        <dbReference type="EnsemblMetazoa" id="XP_038062945.1"/>
    </source>
</evidence>
<reference evidence="2" key="1">
    <citation type="submission" date="2022-11" db="UniProtKB">
        <authorList>
            <consortium name="EnsemblMetazoa"/>
        </authorList>
    </citation>
    <scope>IDENTIFICATION</scope>
</reference>
<accession>A0A914AG45</accession>
<name>A0A914AG45_PATMI</name>
<sequence length="261" mass="29054">MSAATATAHAIAVNTRRRVLGDVNPDWRHDVSNYATDFTKKPMASQAGRVSLPIPDNRKNNPHPAHLAHLRRLSNEPVCTVKTVIAQSDDEGATHTMTSSMRTHYPIREGHARMVRSTRFGCNPSKKVAACGIVPSTPEPELETERLLPACYKHTTMMTTSSPFSYVPRRRKIVPHIQDEGFTLSEPQPGDSIQVGKSSLPRRPRRRHVESAPQTTLQVRHFDGGAPPDNTRTITGRKKRYIPNIKLLGNATLPTWMTASF</sequence>
<keyword evidence="3" id="KW-1185">Reference proteome</keyword>
<dbReference type="Proteomes" id="UP000887568">
    <property type="component" value="Unplaced"/>
</dbReference>
<dbReference type="RefSeq" id="XP_038062945.1">
    <property type="nucleotide sequence ID" value="XM_038207017.1"/>
</dbReference>
<dbReference type="OrthoDB" id="6066070at2759"/>
<dbReference type="OMA" id="TRFGCNP"/>
<evidence type="ECO:0000313" key="3">
    <source>
        <dbReference type="Proteomes" id="UP000887568"/>
    </source>
</evidence>